<dbReference type="HOGENOM" id="CLU_1193068_0_0_0"/>
<dbReference type="AlphaFoldDB" id="R4PYZ1"/>
<protein>
    <recommendedName>
        <fullName evidence="1">Methyltransferase type 11 domain-containing protein</fullName>
    </recommendedName>
</protein>
<organism evidence="2 3">
    <name type="scientific">Candidatus Saccharimonas aalborgensis</name>
    <dbReference type="NCBI Taxonomy" id="1332188"/>
    <lineage>
        <taxon>Bacteria</taxon>
        <taxon>Candidatus Saccharimonadota</taxon>
        <taxon>Candidatus Saccharimonadia</taxon>
        <taxon>Candidatus Saccharimonadales</taxon>
        <taxon>Candidatus Saccharimonadaceae</taxon>
        <taxon>Candidatus Saccharimonas</taxon>
    </lineage>
</organism>
<dbReference type="Pfam" id="PF08241">
    <property type="entry name" value="Methyltransf_11"/>
    <property type="match status" value="1"/>
</dbReference>
<evidence type="ECO:0000313" key="3">
    <source>
        <dbReference type="Proteomes" id="UP000013893"/>
    </source>
</evidence>
<dbReference type="RefSeq" id="WP_015641911.1">
    <property type="nucleotide sequence ID" value="NC_021219.1"/>
</dbReference>
<accession>R4PYZ1</accession>
<dbReference type="Gene3D" id="3.40.50.150">
    <property type="entry name" value="Vaccinia Virus protein VP39"/>
    <property type="match status" value="1"/>
</dbReference>
<dbReference type="CDD" id="cd02440">
    <property type="entry name" value="AdoMet_MTases"/>
    <property type="match status" value="1"/>
</dbReference>
<dbReference type="EMBL" id="CP005957">
    <property type="protein sequence ID" value="AGL62461.1"/>
    <property type="molecule type" value="Genomic_DNA"/>
</dbReference>
<gene>
    <name evidence="2" type="ORF">L336_0759</name>
</gene>
<dbReference type="KEGG" id="saal:L336_0759"/>
<feature type="domain" description="Methyltransferase type 11" evidence="1">
    <location>
        <begin position="41"/>
        <end position="122"/>
    </location>
</feature>
<sequence>MSLEKYKNEKRLVERTHHSPYLYAAAFGRVVHSRGVETVVDVAAGDSEYAASRVISGQRVIRVDRDYDRVAPRGGDWLAASAESMPIEDGSVDAVISAFLIQHLSPEQQTKAISEMLRIAKPYRVGENRGFVGLYPVYDYRKMEDKLKRTGFWDQIGLATDFDAFDGVPLDERRLKYPTLWIPKWQSMGADERQSLVTAVVESGAFYRRRTAADVARQLAMRAAGDTRVHTK</sequence>
<evidence type="ECO:0000313" key="2">
    <source>
        <dbReference type="EMBL" id="AGL62461.1"/>
    </source>
</evidence>
<dbReference type="SUPFAM" id="SSF53335">
    <property type="entry name" value="S-adenosyl-L-methionine-dependent methyltransferases"/>
    <property type="match status" value="1"/>
</dbReference>
<dbReference type="InterPro" id="IPR013216">
    <property type="entry name" value="Methyltransf_11"/>
</dbReference>
<name>R4PYZ1_9BACT</name>
<dbReference type="InterPro" id="IPR029063">
    <property type="entry name" value="SAM-dependent_MTases_sf"/>
</dbReference>
<dbReference type="GO" id="GO:0008757">
    <property type="term" value="F:S-adenosylmethionine-dependent methyltransferase activity"/>
    <property type="evidence" value="ECO:0007669"/>
    <property type="project" value="InterPro"/>
</dbReference>
<keyword evidence="3" id="KW-1185">Reference proteome</keyword>
<reference evidence="2 3" key="1">
    <citation type="journal article" date="2013" name="Nat. Biotechnol.">
        <title>Genome sequences of rare, uncultured bacteria obtained by differential coverage binning of multiple metagenomes.</title>
        <authorList>
            <person name="Albertsen M."/>
            <person name="Hugenholtz P."/>
            <person name="Skarshewski A."/>
            <person name="Nielsen K.L."/>
            <person name="Tyson G.W."/>
            <person name="Nielsen P.H."/>
        </authorList>
    </citation>
    <scope>NUCLEOTIDE SEQUENCE [LARGE SCALE GENOMIC DNA]</scope>
    <source>
        <strain evidence="2">TM71</strain>
    </source>
</reference>
<evidence type="ECO:0000259" key="1">
    <source>
        <dbReference type="Pfam" id="PF08241"/>
    </source>
</evidence>
<dbReference type="Proteomes" id="UP000013893">
    <property type="component" value="Chromosome"/>
</dbReference>
<dbReference type="STRING" id="1332188.L336_0759"/>
<dbReference type="OrthoDB" id="421066at2"/>
<proteinExistence type="predicted"/>